<protein>
    <recommendedName>
        <fullName evidence="3">GyrI-like small molecule binding domain-containing protein</fullName>
    </recommendedName>
</protein>
<dbReference type="OrthoDB" id="7849865at2"/>
<dbReference type="Proteomes" id="UP000288079">
    <property type="component" value="Unassembled WGS sequence"/>
</dbReference>
<dbReference type="EMBL" id="BHWB01000002">
    <property type="protein sequence ID" value="GCB33980.1"/>
    <property type="molecule type" value="Genomic_DNA"/>
</dbReference>
<evidence type="ECO:0000313" key="2">
    <source>
        <dbReference type="Proteomes" id="UP000288079"/>
    </source>
</evidence>
<dbReference type="Gene3D" id="3.20.80.10">
    <property type="entry name" value="Regulatory factor, effector binding domain"/>
    <property type="match status" value="1"/>
</dbReference>
<reference evidence="1 2" key="1">
    <citation type="submission" date="2018-10" db="EMBL/GenBank/DDBJ databases">
        <title>Draft Genome Sequence of Bacteroides sp. KCTC 15687.</title>
        <authorList>
            <person name="Yu S.Y."/>
            <person name="Kim J.S."/>
            <person name="Oh B.S."/>
            <person name="Park S.H."/>
            <person name="Kang S.W."/>
            <person name="Park J.E."/>
            <person name="Choi S.H."/>
            <person name="Han K.I."/>
            <person name="Lee K.C."/>
            <person name="Eom M.K."/>
            <person name="Suh M.K."/>
            <person name="Lee D.H."/>
            <person name="Yoon H."/>
            <person name="Kim B."/>
            <person name="Yang S.J."/>
            <person name="Lee J.S."/>
            <person name="Lee J.H."/>
        </authorList>
    </citation>
    <scope>NUCLEOTIDE SEQUENCE [LARGE SCALE GENOMIC DNA]</scope>
    <source>
        <strain evidence="1 2">KCTC 15687</strain>
    </source>
</reference>
<organism evidence="1 2">
    <name type="scientific">Bacteroides faecalis</name>
    <dbReference type="NCBI Taxonomy" id="2447885"/>
    <lineage>
        <taxon>Bacteria</taxon>
        <taxon>Pseudomonadati</taxon>
        <taxon>Bacteroidota</taxon>
        <taxon>Bacteroidia</taxon>
        <taxon>Bacteroidales</taxon>
        <taxon>Bacteroidaceae</taxon>
        <taxon>Bacteroides</taxon>
    </lineage>
</organism>
<proteinExistence type="predicted"/>
<evidence type="ECO:0008006" key="3">
    <source>
        <dbReference type="Google" id="ProtNLM"/>
    </source>
</evidence>
<keyword evidence="2" id="KW-1185">Reference proteome</keyword>
<dbReference type="RefSeq" id="WP_160119373.1">
    <property type="nucleotide sequence ID" value="NZ_BHWB01000002.1"/>
</dbReference>
<gene>
    <name evidence="1" type="ORF">KGMB02408_09250</name>
</gene>
<dbReference type="AlphaFoldDB" id="A0A401LQY8"/>
<evidence type="ECO:0000313" key="1">
    <source>
        <dbReference type="EMBL" id="GCB33980.1"/>
    </source>
</evidence>
<accession>A0A401LQY8</accession>
<dbReference type="InterPro" id="IPR011256">
    <property type="entry name" value="Reg_factor_effector_dom_sf"/>
</dbReference>
<name>A0A401LQY8_9BACE</name>
<sequence>MPETFTELYAYAEANGYEVSEQPRFCYIDGIWNKESVNEWLTEIPFY</sequence>
<comment type="caution">
    <text evidence="1">The sequence shown here is derived from an EMBL/GenBank/DDBJ whole genome shotgun (WGS) entry which is preliminary data.</text>
</comment>